<reference evidence="2" key="1">
    <citation type="journal article" date="2023" name="Science">
        <title>Genome structures resolve the early diversification of teleost fishes.</title>
        <authorList>
            <person name="Parey E."/>
            <person name="Louis A."/>
            <person name="Montfort J."/>
            <person name="Bouchez O."/>
            <person name="Roques C."/>
            <person name="Iampietro C."/>
            <person name="Lluch J."/>
            <person name="Castinel A."/>
            <person name="Donnadieu C."/>
            <person name="Desvignes T."/>
            <person name="Floi Bucao C."/>
            <person name="Jouanno E."/>
            <person name="Wen M."/>
            <person name="Mejri S."/>
            <person name="Dirks R."/>
            <person name="Jansen H."/>
            <person name="Henkel C."/>
            <person name="Chen W.J."/>
            <person name="Zahm M."/>
            <person name="Cabau C."/>
            <person name="Klopp C."/>
            <person name="Thompson A.W."/>
            <person name="Robinson-Rechavi M."/>
            <person name="Braasch I."/>
            <person name="Lecointre G."/>
            <person name="Bobe J."/>
            <person name="Postlethwait J.H."/>
            <person name="Berthelot C."/>
            <person name="Roest Crollius H."/>
            <person name="Guiguen Y."/>
        </authorList>
    </citation>
    <scope>NUCLEOTIDE SEQUENCE</scope>
    <source>
        <strain evidence="2">NC1722</strain>
    </source>
</reference>
<keyword evidence="3" id="KW-1185">Reference proteome</keyword>
<evidence type="ECO:0000313" key="3">
    <source>
        <dbReference type="Proteomes" id="UP001221898"/>
    </source>
</evidence>
<evidence type="ECO:0000313" key="2">
    <source>
        <dbReference type="EMBL" id="KAJ8355251.1"/>
    </source>
</evidence>
<proteinExistence type="predicted"/>
<protein>
    <submittedName>
        <fullName evidence="2">Uncharacterized protein</fullName>
    </submittedName>
</protein>
<organism evidence="2 3">
    <name type="scientific">Aldrovandia affinis</name>
    <dbReference type="NCBI Taxonomy" id="143900"/>
    <lineage>
        <taxon>Eukaryota</taxon>
        <taxon>Metazoa</taxon>
        <taxon>Chordata</taxon>
        <taxon>Craniata</taxon>
        <taxon>Vertebrata</taxon>
        <taxon>Euteleostomi</taxon>
        <taxon>Actinopterygii</taxon>
        <taxon>Neopterygii</taxon>
        <taxon>Teleostei</taxon>
        <taxon>Notacanthiformes</taxon>
        <taxon>Halosauridae</taxon>
        <taxon>Aldrovandia</taxon>
    </lineage>
</organism>
<feature type="region of interest" description="Disordered" evidence="1">
    <location>
        <begin position="51"/>
        <end position="87"/>
    </location>
</feature>
<dbReference type="Proteomes" id="UP001221898">
    <property type="component" value="Unassembled WGS sequence"/>
</dbReference>
<comment type="caution">
    <text evidence="2">The sequence shown here is derived from an EMBL/GenBank/DDBJ whole genome shotgun (WGS) entry which is preliminary data.</text>
</comment>
<dbReference type="EMBL" id="JAINUG010001486">
    <property type="protein sequence ID" value="KAJ8355251.1"/>
    <property type="molecule type" value="Genomic_DNA"/>
</dbReference>
<evidence type="ECO:0000256" key="1">
    <source>
        <dbReference type="SAM" id="MobiDB-lite"/>
    </source>
</evidence>
<gene>
    <name evidence="2" type="ORF">AAFF_G00078460</name>
</gene>
<accession>A0AAD7R1Q4</accession>
<sequence>MSGHPGDGAPVPDDGCSFTAALRALERELAVWLWSMAVKKTQAAVVTSVRGRAAAGEHAPDEEVSSAVRSPGRCRPTVGDGAQQGKQ</sequence>
<dbReference type="AlphaFoldDB" id="A0AAD7R1Q4"/>
<name>A0AAD7R1Q4_9TELE</name>